<dbReference type="Proteomes" id="UP000765509">
    <property type="component" value="Unassembled WGS sequence"/>
</dbReference>
<dbReference type="AlphaFoldDB" id="A0A9Q3PNP2"/>
<proteinExistence type="predicted"/>
<feature type="compositionally biased region" description="Polar residues" evidence="1">
    <location>
        <begin position="1"/>
        <end position="10"/>
    </location>
</feature>
<keyword evidence="3" id="KW-1185">Reference proteome</keyword>
<organism evidence="2 3">
    <name type="scientific">Austropuccinia psidii MF-1</name>
    <dbReference type="NCBI Taxonomy" id="1389203"/>
    <lineage>
        <taxon>Eukaryota</taxon>
        <taxon>Fungi</taxon>
        <taxon>Dikarya</taxon>
        <taxon>Basidiomycota</taxon>
        <taxon>Pucciniomycotina</taxon>
        <taxon>Pucciniomycetes</taxon>
        <taxon>Pucciniales</taxon>
        <taxon>Sphaerophragmiaceae</taxon>
        <taxon>Austropuccinia</taxon>
    </lineage>
</organism>
<evidence type="ECO:0000313" key="2">
    <source>
        <dbReference type="EMBL" id="MBW0568429.1"/>
    </source>
</evidence>
<evidence type="ECO:0000313" key="3">
    <source>
        <dbReference type="Proteomes" id="UP000765509"/>
    </source>
</evidence>
<feature type="region of interest" description="Disordered" evidence="1">
    <location>
        <begin position="54"/>
        <end position="102"/>
    </location>
</feature>
<sequence length="102" mass="11267">MGFKCQNSPIPSFPHKQTLGQPTPGPSGTQWSEDSFRSRQPKFHLICTFDSSELTLPPFAEPSQTNEPPIPGPSPSSEPHEDFPTCEPEPEVALTQSMEEPF</sequence>
<feature type="region of interest" description="Disordered" evidence="1">
    <location>
        <begin position="1"/>
        <end position="37"/>
    </location>
</feature>
<comment type="caution">
    <text evidence="2">The sequence shown here is derived from an EMBL/GenBank/DDBJ whole genome shotgun (WGS) entry which is preliminary data.</text>
</comment>
<evidence type="ECO:0000256" key="1">
    <source>
        <dbReference type="SAM" id="MobiDB-lite"/>
    </source>
</evidence>
<dbReference type="EMBL" id="AVOT02082624">
    <property type="protein sequence ID" value="MBW0568429.1"/>
    <property type="molecule type" value="Genomic_DNA"/>
</dbReference>
<feature type="non-terminal residue" evidence="2">
    <location>
        <position position="1"/>
    </location>
</feature>
<gene>
    <name evidence="2" type="ORF">O181_108144</name>
</gene>
<name>A0A9Q3PNP2_9BASI</name>
<protein>
    <submittedName>
        <fullName evidence="2">Uncharacterized protein</fullName>
    </submittedName>
</protein>
<reference evidence="2" key="1">
    <citation type="submission" date="2021-03" db="EMBL/GenBank/DDBJ databases">
        <title>Draft genome sequence of rust myrtle Austropuccinia psidii MF-1, a brazilian biotype.</title>
        <authorList>
            <person name="Quecine M.C."/>
            <person name="Pachon D.M.R."/>
            <person name="Bonatelli M.L."/>
            <person name="Correr F.H."/>
            <person name="Franceschini L.M."/>
            <person name="Leite T.F."/>
            <person name="Margarido G.R.A."/>
            <person name="Almeida C.A."/>
            <person name="Ferrarezi J.A."/>
            <person name="Labate C.A."/>
        </authorList>
    </citation>
    <scope>NUCLEOTIDE SEQUENCE</scope>
    <source>
        <strain evidence="2">MF-1</strain>
    </source>
</reference>
<feature type="compositionally biased region" description="Polar residues" evidence="1">
    <location>
        <begin position="18"/>
        <end position="33"/>
    </location>
</feature>
<accession>A0A9Q3PNP2</accession>